<evidence type="ECO:0000313" key="2">
    <source>
        <dbReference type="Proteomes" id="UP000660708"/>
    </source>
</evidence>
<organism evidence="1 2">
    <name type="scientific">Pseudoalteromonas peptidolytica F12-50-A1</name>
    <dbReference type="NCBI Taxonomy" id="1315280"/>
    <lineage>
        <taxon>Bacteria</taxon>
        <taxon>Pseudomonadati</taxon>
        <taxon>Pseudomonadota</taxon>
        <taxon>Gammaproteobacteria</taxon>
        <taxon>Alteromonadales</taxon>
        <taxon>Pseudoalteromonadaceae</taxon>
        <taxon>Pseudoalteromonas</taxon>
    </lineage>
</organism>
<dbReference type="PANTHER" id="PTHR10000">
    <property type="entry name" value="PHOSPHOSERINE PHOSPHATASE"/>
    <property type="match status" value="1"/>
</dbReference>
<proteinExistence type="predicted"/>
<accession>A0A8I0T4T1</accession>
<name>A0A8I0T4T1_9GAMM</name>
<dbReference type="GO" id="GO:0000287">
    <property type="term" value="F:magnesium ion binding"/>
    <property type="evidence" value="ECO:0007669"/>
    <property type="project" value="TreeGrafter"/>
</dbReference>
<dbReference type="SUPFAM" id="SSF56784">
    <property type="entry name" value="HAD-like"/>
    <property type="match status" value="1"/>
</dbReference>
<dbReference type="AlphaFoldDB" id="A0A8I0T4T1"/>
<sequence>MGNENLNIVFDLDGTIVKHGKPLDSQKAKDIERLTSGYNLFFASARPIRDMLPLVPEELRGATFIGCNGGQAWKHGDMIFSNQFPYEAIGPILDLLKAKSAPYIIDGEWKYAFSQKKHEFHGYIESLSDFRVSEEDIITNGVTKLLILCSQVKKDIEQFVLSNNLKCSLHTHTYDNFFDLTPIKTNKAKALDKLGVEFENTLAIGNDYNDFDMLDKSKISIFVGETDSYGKASYRCSFDCVLDVVADIIKSLSYNH</sequence>
<dbReference type="Gene3D" id="3.40.50.1000">
    <property type="entry name" value="HAD superfamily/HAD-like"/>
    <property type="match status" value="1"/>
</dbReference>
<comment type="caution">
    <text evidence="1">The sequence shown here is derived from an EMBL/GenBank/DDBJ whole genome shotgun (WGS) entry which is preliminary data.</text>
</comment>
<dbReference type="InterPro" id="IPR006379">
    <property type="entry name" value="HAD-SF_hydro_IIB"/>
</dbReference>
<dbReference type="EMBL" id="AQHF01000022">
    <property type="protein sequence ID" value="MBE0346533.1"/>
    <property type="molecule type" value="Genomic_DNA"/>
</dbReference>
<dbReference type="GO" id="GO:0016791">
    <property type="term" value="F:phosphatase activity"/>
    <property type="evidence" value="ECO:0007669"/>
    <property type="project" value="TreeGrafter"/>
</dbReference>
<gene>
    <name evidence="1" type="ORF">PPEP_a3785</name>
</gene>
<dbReference type="Gene3D" id="3.30.1240.10">
    <property type="match status" value="1"/>
</dbReference>
<dbReference type="RefSeq" id="WP_147390616.1">
    <property type="nucleotide sequence ID" value="NZ_AQHF01000022.1"/>
</dbReference>
<dbReference type="NCBIfam" id="TIGR01484">
    <property type="entry name" value="HAD-SF-IIB"/>
    <property type="match status" value="1"/>
</dbReference>
<dbReference type="Pfam" id="PF08282">
    <property type="entry name" value="Hydrolase_3"/>
    <property type="match status" value="1"/>
</dbReference>
<keyword evidence="2" id="KW-1185">Reference proteome</keyword>
<reference evidence="1 2" key="1">
    <citation type="submission" date="2015-06" db="EMBL/GenBank/DDBJ databases">
        <title>Genome sequence of Pseudoalteromonas peptidolytica.</title>
        <authorList>
            <person name="Xie B.-B."/>
            <person name="Rong J.-C."/>
            <person name="Qin Q.-L."/>
            <person name="Zhang Y.-Z."/>
        </authorList>
    </citation>
    <scope>NUCLEOTIDE SEQUENCE [LARGE SCALE GENOMIC DNA]</scope>
    <source>
        <strain evidence="1 2">F12-50-A1</strain>
    </source>
</reference>
<evidence type="ECO:0008006" key="3">
    <source>
        <dbReference type="Google" id="ProtNLM"/>
    </source>
</evidence>
<dbReference type="GO" id="GO:0005829">
    <property type="term" value="C:cytosol"/>
    <property type="evidence" value="ECO:0007669"/>
    <property type="project" value="TreeGrafter"/>
</dbReference>
<protein>
    <recommendedName>
        <fullName evidence="3">Hydrolase</fullName>
    </recommendedName>
</protein>
<dbReference type="InterPro" id="IPR023214">
    <property type="entry name" value="HAD_sf"/>
</dbReference>
<evidence type="ECO:0000313" key="1">
    <source>
        <dbReference type="EMBL" id="MBE0346533.1"/>
    </source>
</evidence>
<dbReference type="InterPro" id="IPR036412">
    <property type="entry name" value="HAD-like_sf"/>
</dbReference>
<dbReference type="Proteomes" id="UP000660708">
    <property type="component" value="Unassembled WGS sequence"/>
</dbReference>
<dbReference type="PANTHER" id="PTHR10000:SF8">
    <property type="entry name" value="HAD SUPERFAMILY HYDROLASE-LIKE, TYPE 3"/>
    <property type="match status" value="1"/>
</dbReference>